<feature type="region of interest" description="Disordered" evidence="1">
    <location>
        <begin position="193"/>
        <end position="243"/>
    </location>
</feature>
<evidence type="ECO:0000313" key="2">
    <source>
        <dbReference type="EMBL" id="TVU22164.1"/>
    </source>
</evidence>
<sequence>MAEQQHKRVSLGENGEQSSSGKKLKAPAMVLPTGVVKQEPPEVQQQQEEGEVSPSSGAVAVVAEAEAMDEPQINLMFGVSRFHCPACLRPVKPPTFKVSSFGNPSVSIDAKSSLFSLLGYGIEEEWCASKWKSLSSFVLCGGLFRPWPQCEAGHVVCGTGTCRAGHAQACARASAYAACPEVDAIVSRRQAAVSPSPSSAASAAPSTTRPRTTSARARGRPATARRSAARPSPRRRGWSTTSARRHAWPVTEVSYAKPCLLAMPPVGGLVEGVHVLVGKEDGRVFLVSASPLGAAAVAVSLVCVRANGDPAPGVPQYKCTLWVESPRGGVDAAWVTFAVASKDMPGGFVAAEHRSFLGVMPDLLHDAPGGTPVLKVRIDKIGGSGGGAAAATARSPTPPASCSGRQP</sequence>
<feature type="compositionally biased region" description="Low complexity" evidence="1">
    <location>
        <begin position="34"/>
        <end position="56"/>
    </location>
</feature>
<feature type="compositionally biased region" description="Basic residues" evidence="1">
    <location>
        <begin position="232"/>
        <end position="243"/>
    </location>
</feature>
<evidence type="ECO:0000256" key="1">
    <source>
        <dbReference type="SAM" id="MobiDB-lite"/>
    </source>
</evidence>
<feature type="compositionally biased region" description="Low complexity" evidence="1">
    <location>
        <begin position="193"/>
        <end position="231"/>
    </location>
</feature>
<gene>
    <name evidence="2" type="ORF">EJB05_31846</name>
</gene>
<keyword evidence="3" id="KW-1185">Reference proteome</keyword>
<dbReference type="AlphaFoldDB" id="A0A5J9UFF5"/>
<dbReference type="Proteomes" id="UP000324897">
    <property type="component" value="Unassembled WGS sequence"/>
</dbReference>
<protein>
    <recommendedName>
        <fullName evidence="4">SIAH-type domain-containing protein</fullName>
    </recommendedName>
</protein>
<dbReference type="OrthoDB" id="4788989at2759"/>
<comment type="caution">
    <text evidence="2">The sequence shown here is derived from an EMBL/GenBank/DDBJ whole genome shotgun (WGS) entry which is preliminary data.</text>
</comment>
<dbReference type="EMBL" id="RWGY01000026">
    <property type="protein sequence ID" value="TVU22164.1"/>
    <property type="molecule type" value="Genomic_DNA"/>
</dbReference>
<feature type="region of interest" description="Disordered" evidence="1">
    <location>
        <begin position="1"/>
        <end position="56"/>
    </location>
</feature>
<evidence type="ECO:0000313" key="3">
    <source>
        <dbReference type="Proteomes" id="UP000324897"/>
    </source>
</evidence>
<feature type="region of interest" description="Disordered" evidence="1">
    <location>
        <begin position="383"/>
        <end position="407"/>
    </location>
</feature>
<proteinExistence type="predicted"/>
<dbReference type="PANTHER" id="PTHR46632:SF9">
    <property type="entry name" value="RING-TYPE E3 UBIQUITIN TRANSFERASE"/>
    <property type="match status" value="1"/>
</dbReference>
<feature type="non-terminal residue" evidence="2">
    <location>
        <position position="1"/>
    </location>
</feature>
<name>A0A5J9UFF5_9POAL</name>
<dbReference type="Gramene" id="TVU22164">
    <property type="protein sequence ID" value="TVU22164"/>
    <property type="gene ID" value="EJB05_31846"/>
</dbReference>
<dbReference type="InterPro" id="IPR044286">
    <property type="entry name" value="SINL_plant"/>
</dbReference>
<evidence type="ECO:0008006" key="4">
    <source>
        <dbReference type="Google" id="ProtNLM"/>
    </source>
</evidence>
<dbReference type="PANTHER" id="PTHR46632">
    <property type="entry name" value="E3 UBIQUITIN-PROTEIN LIGASE SINA-LIKE 4"/>
    <property type="match status" value="1"/>
</dbReference>
<accession>A0A5J9UFF5</accession>
<reference evidence="2 3" key="1">
    <citation type="journal article" date="2019" name="Sci. Rep.">
        <title>A high-quality genome of Eragrostis curvula grass provides insights into Poaceae evolution and supports new strategies to enhance forage quality.</title>
        <authorList>
            <person name="Carballo J."/>
            <person name="Santos B.A.C.M."/>
            <person name="Zappacosta D."/>
            <person name="Garbus I."/>
            <person name="Selva J.P."/>
            <person name="Gallo C.A."/>
            <person name="Diaz A."/>
            <person name="Albertini E."/>
            <person name="Caccamo M."/>
            <person name="Echenique V."/>
        </authorList>
    </citation>
    <scope>NUCLEOTIDE SEQUENCE [LARGE SCALE GENOMIC DNA]</scope>
    <source>
        <strain evidence="3">cv. Victoria</strain>
        <tissue evidence="2">Leaf</tissue>
    </source>
</reference>
<organism evidence="2 3">
    <name type="scientific">Eragrostis curvula</name>
    <name type="common">weeping love grass</name>
    <dbReference type="NCBI Taxonomy" id="38414"/>
    <lineage>
        <taxon>Eukaryota</taxon>
        <taxon>Viridiplantae</taxon>
        <taxon>Streptophyta</taxon>
        <taxon>Embryophyta</taxon>
        <taxon>Tracheophyta</taxon>
        <taxon>Spermatophyta</taxon>
        <taxon>Magnoliopsida</taxon>
        <taxon>Liliopsida</taxon>
        <taxon>Poales</taxon>
        <taxon>Poaceae</taxon>
        <taxon>PACMAD clade</taxon>
        <taxon>Chloridoideae</taxon>
        <taxon>Eragrostideae</taxon>
        <taxon>Eragrostidinae</taxon>
        <taxon>Eragrostis</taxon>
    </lineage>
</organism>